<dbReference type="AlphaFoldDB" id="A0A382IA13"/>
<dbReference type="EMBL" id="UINC01065934">
    <property type="protein sequence ID" value="SVB96099.1"/>
    <property type="molecule type" value="Genomic_DNA"/>
</dbReference>
<dbReference type="SUPFAM" id="SSF54506">
    <property type="entry name" value="Diaminopimelate epimerase-like"/>
    <property type="match status" value="1"/>
</dbReference>
<organism evidence="1">
    <name type="scientific">marine metagenome</name>
    <dbReference type="NCBI Taxonomy" id="408172"/>
    <lineage>
        <taxon>unclassified sequences</taxon>
        <taxon>metagenomes</taxon>
        <taxon>ecological metagenomes</taxon>
    </lineage>
</organism>
<reference evidence="1" key="1">
    <citation type="submission" date="2018-05" db="EMBL/GenBank/DDBJ databases">
        <authorList>
            <person name="Lanie J.A."/>
            <person name="Ng W.-L."/>
            <person name="Kazmierczak K.M."/>
            <person name="Andrzejewski T.M."/>
            <person name="Davidsen T.M."/>
            <person name="Wayne K.J."/>
            <person name="Tettelin H."/>
            <person name="Glass J.I."/>
            <person name="Rusch D."/>
            <person name="Podicherti R."/>
            <person name="Tsui H.-C.T."/>
            <person name="Winkler M.E."/>
        </authorList>
    </citation>
    <scope>NUCLEOTIDE SEQUENCE</scope>
</reference>
<evidence type="ECO:0000313" key="1">
    <source>
        <dbReference type="EMBL" id="SVB96099.1"/>
    </source>
</evidence>
<name>A0A382IA13_9ZZZZ</name>
<gene>
    <name evidence="1" type="ORF">METZ01_LOCUS248953</name>
</gene>
<accession>A0A382IA13</accession>
<sequence length="45" mass="5194">MKLEMYQVNAFTGRLFSGKPVPVVILDSSIKGDSVYNRWFSDCFF</sequence>
<protein>
    <submittedName>
        <fullName evidence="1">Uncharacterized protein</fullName>
    </submittedName>
</protein>
<proteinExistence type="predicted"/>